<keyword evidence="11" id="KW-0472">Membrane</keyword>
<evidence type="ECO:0000313" key="14">
    <source>
        <dbReference type="Proteomes" id="UP001139887"/>
    </source>
</evidence>
<keyword evidence="6" id="KW-0813">Transport</keyword>
<gene>
    <name evidence="13" type="ORF">IWW36_001421</name>
</gene>
<dbReference type="PROSITE" id="PS51808">
    <property type="entry name" value="CHCH"/>
    <property type="match status" value="1"/>
</dbReference>
<dbReference type="GO" id="GO:0005758">
    <property type="term" value="C:mitochondrial intermembrane space"/>
    <property type="evidence" value="ECO:0007669"/>
    <property type="project" value="UniProtKB-SubCell"/>
</dbReference>
<name>A0A9W8LZ35_9FUNG</name>
<protein>
    <recommendedName>
        <fullName evidence="5">NADH dehydrogenase [ubiquinone] 1 beta subcomplex subunit 7</fullName>
    </recommendedName>
</protein>
<comment type="similarity">
    <text evidence="4">Belongs to the complex I NDUFB7 subunit family.</text>
</comment>
<keyword evidence="12" id="KW-1015">Disulfide bond</keyword>
<organism evidence="13 14">
    <name type="scientific">Coemansia brasiliensis</name>
    <dbReference type="NCBI Taxonomy" id="2650707"/>
    <lineage>
        <taxon>Eukaryota</taxon>
        <taxon>Fungi</taxon>
        <taxon>Fungi incertae sedis</taxon>
        <taxon>Zoopagomycota</taxon>
        <taxon>Kickxellomycotina</taxon>
        <taxon>Kickxellomycetes</taxon>
        <taxon>Kickxellales</taxon>
        <taxon>Kickxellaceae</taxon>
        <taxon>Coemansia</taxon>
    </lineage>
</organism>
<dbReference type="EMBL" id="JANBUW010000018">
    <property type="protein sequence ID" value="KAJ2851074.1"/>
    <property type="molecule type" value="Genomic_DNA"/>
</dbReference>
<evidence type="ECO:0000256" key="9">
    <source>
        <dbReference type="ARBA" id="ARBA00022982"/>
    </source>
</evidence>
<dbReference type="InterPro" id="IPR008698">
    <property type="entry name" value="NDUB7"/>
</dbReference>
<evidence type="ECO:0000256" key="12">
    <source>
        <dbReference type="ARBA" id="ARBA00023157"/>
    </source>
</evidence>
<keyword evidence="7" id="KW-0679">Respiratory chain</keyword>
<evidence type="ECO:0000256" key="1">
    <source>
        <dbReference type="ARBA" id="ARBA00003195"/>
    </source>
</evidence>
<dbReference type="PANTHER" id="PTHR20900:SF0">
    <property type="entry name" value="NADH DEHYDROGENASE [UBIQUINONE] 1 BETA SUBCOMPLEX SUBUNIT 7"/>
    <property type="match status" value="1"/>
</dbReference>
<evidence type="ECO:0000256" key="6">
    <source>
        <dbReference type="ARBA" id="ARBA00022448"/>
    </source>
</evidence>
<reference evidence="13" key="1">
    <citation type="submission" date="2022-07" db="EMBL/GenBank/DDBJ databases">
        <title>Phylogenomic reconstructions and comparative analyses of Kickxellomycotina fungi.</title>
        <authorList>
            <person name="Reynolds N.K."/>
            <person name="Stajich J.E."/>
            <person name="Barry K."/>
            <person name="Grigoriev I.V."/>
            <person name="Crous P."/>
            <person name="Smith M.E."/>
        </authorList>
    </citation>
    <scope>NUCLEOTIDE SEQUENCE</scope>
    <source>
        <strain evidence="13">NRRL 1566</strain>
    </source>
</reference>
<sequence>MAQDAADAATFGNIRVLPAASPKYHLDFGIAEYKDFHLGQMAEFKEPEMKVTAEEMASARIPLRYRDYCAHMLIPLNKCRHRTMYMPWKCEEERHAYEECQYRDFMRRSKMLAQIKQGAQPSQN</sequence>
<keyword evidence="8" id="KW-0999">Mitochondrion inner membrane</keyword>
<evidence type="ECO:0000256" key="2">
    <source>
        <dbReference type="ARBA" id="ARBA00004569"/>
    </source>
</evidence>
<evidence type="ECO:0000256" key="4">
    <source>
        <dbReference type="ARBA" id="ARBA00008006"/>
    </source>
</evidence>
<dbReference type="OrthoDB" id="268414at2759"/>
<dbReference type="Pfam" id="PF05676">
    <property type="entry name" value="NDUF_B7"/>
    <property type="match status" value="1"/>
</dbReference>
<dbReference type="PANTHER" id="PTHR20900">
    <property type="entry name" value="NADH:UBIQUINONE OXIDOREDUCTASE B18-LIKE SUBUNIT"/>
    <property type="match status" value="1"/>
</dbReference>
<proteinExistence type="inferred from homology"/>
<evidence type="ECO:0000256" key="3">
    <source>
        <dbReference type="ARBA" id="ARBA00004637"/>
    </source>
</evidence>
<comment type="subcellular location">
    <subcellularLocation>
        <location evidence="3">Mitochondrion inner membrane</location>
        <topology evidence="3">Peripheral membrane protein</topology>
    </subcellularLocation>
    <subcellularLocation>
        <location evidence="2">Mitochondrion intermembrane space</location>
    </subcellularLocation>
</comment>
<evidence type="ECO:0000256" key="10">
    <source>
        <dbReference type="ARBA" id="ARBA00023128"/>
    </source>
</evidence>
<dbReference type="Proteomes" id="UP001139887">
    <property type="component" value="Unassembled WGS sequence"/>
</dbReference>
<evidence type="ECO:0000256" key="11">
    <source>
        <dbReference type="ARBA" id="ARBA00023136"/>
    </source>
</evidence>
<comment type="function">
    <text evidence="1">Accessory subunit of the mitochondrial membrane respiratory chain NADH dehydrogenase (Complex I), that is believed not to be involved in catalysis. Complex I functions in the transfer of electrons from NADH to the respiratory chain. The immediate electron acceptor for the enzyme is believed to be ubiquinone.</text>
</comment>
<keyword evidence="9" id="KW-0249">Electron transport</keyword>
<accession>A0A9W8LZ35</accession>
<dbReference type="GO" id="GO:0005743">
    <property type="term" value="C:mitochondrial inner membrane"/>
    <property type="evidence" value="ECO:0007669"/>
    <property type="project" value="UniProtKB-SubCell"/>
</dbReference>
<keyword evidence="10" id="KW-0496">Mitochondrion</keyword>
<keyword evidence="14" id="KW-1185">Reference proteome</keyword>
<evidence type="ECO:0000256" key="5">
    <source>
        <dbReference type="ARBA" id="ARBA00018677"/>
    </source>
</evidence>
<evidence type="ECO:0000256" key="8">
    <source>
        <dbReference type="ARBA" id="ARBA00022792"/>
    </source>
</evidence>
<comment type="caution">
    <text evidence="13">The sequence shown here is derived from an EMBL/GenBank/DDBJ whole genome shotgun (WGS) entry which is preliminary data.</text>
</comment>
<dbReference type="AlphaFoldDB" id="A0A9W8LZ35"/>
<evidence type="ECO:0000256" key="7">
    <source>
        <dbReference type="ARBA" id="ARBA00022660"/>
    </source>
</evidence>
<evidence type="ECO:0000313" key="13">
    <source>
        <dbReference type="EMBL" id="KAJ2851074.1"/>
    </source>
</evidence>